<evidence type="ECO:0000259" key="17">
    <source>
        <dbReference type="PROSITE" id="PS51371"/>
    </source>
</evidence>
<dbReference type="InterPro" id="IPR001807">
    <property type="entry name" value="ClC"/>
</dbReference>
<dbReference type="GO" id="GO:0005794">
    <property type="term" value="C:Golgi apparatus"/>
    <property type="evidence" value="ECO:0007669"/>
    <property type="project" value="TreeGrafter"/>
</dbReference>
<evidence type="ECO:0000256" key="6">
    <source>
        <dbReference type="ARBA" id="ARBA00022737"/>
    </source>
</evidence>
<dbReference type="Pfam" id="PF00654">
    <property type="entry name" value="Voltage_CLC"/>
    <property type="match status" value="1"/>
</dbReference>
<evidence type="ECO:0000256" key="7">
    <source>
        <dbReference type="ARBA" id="ARBA00022989"/>
    </source>
</evidence>
<comment type="subunit">
    <text evidence="3">Homodimer.</text>
</comment>
<evidence type="ECO:0000256" key="5">
    <source>
        <dbReference type="ARBA" id="ARBA00022692"/>
    </source>
</evidence>
<keyword evidence="13" id="KW-0407">Ion channel</keyword>
<name>A0A199VDS5_ANACO</name>
<dbReference type="InterPro" id="IPR046342">
    <property type="entry name" value="CBS_dom_sf"/>
</dbReference>
<dbReference type="Gene3D" id="1.10.3080.10">
    <property type="entry name" value="Clc chloride channel"/>
    <property type="match status" value="1"/>
</dbReference>
<feature type="transmembrane region" description="Helical" evidence="15">
    <location>
        <begin position="437"/>
        <end position="456"/>
    </location>
</feature>
<accession>A0A199VDS5</accession>
<keyword evidence="12 15" id="KW-0868">Chloride</keyword>
<dbReference type="EMBL" id="LSRQ01002221">
    <property type="protein sequence ID" value="OAY75031.1"/>
    <property type="molecule type" value="Genomic_DNA"/>
</dbReference>
<evidence type="ECO:0000256" key="8">
    <source>
        <dbReference type="ARBA" id="ARBA00023065"/>
    </source>
</evidence>
<feature type="transmembrane region" description="Helical" evidence="15">
    <location>
        <begin position="330"/>
        <end position="351"/>
    </location>
</feature>
<evidence type="ECO:0000256" key="9">
    <source>
        <dbReference type="ARBA" id="ARBA00023122"/>
    </source>
</evidence>
<evidence type="ECO:0000313" key="19">
    <source>
        <dbReference type="Proteomes" id="UP000092600"/>
    </source>
</evidence>
<comment type="caution">
    <text evidence="15">Lacks conserved residue(s) required for the propagation of feature annotation.</text>
</comment>
<keyword evidence="5 15" id="KW-0812">Transmembrane</keyword>
<evidence type="ECO:0000256" key="14">
    <source>
        <dbReference type="PROSITE-ProRule" id="PRU00703"/>
    </source>
</evidence>
<feature type="transmembrane region" description="Helical" evidence="15">
    <location>
        <begin position="289"/>
        <end position="309"/>
    </location>
</feature>
<dbReference type="PROSITE" id="PS51371">
    <property type="entry name" value="CBS"/>
    <property type="match status" value="2"/>
</dbReference>
<keyword evidence="9 14" id="KW-0129">CBS domain</keyword>
<dbReference type="STRING" id="4615.A0A199VDS5"/>
<dbReference type="CDD" id="cd00400">
    <property type="entry name" value="Voltage_gated_ClC"/>
    <property type="match status" value="1"/>
</dbReference>
<feature type="transmembrane region" description="Helical" evidence="15">
    <location>
        <begin position="476"/>
        <end position="499"/>
    </location>
</feature>
<dbReference type="FunFam" id="3.10.580.10:FF:000031">
    <property type="entry name" value="Chloride channel protein"/>
    <property type="match status" value="1"/>
</dbReference>
<dbReference type="InterPro" id="IPR000644">
    <property type="entry name" value="CBS_dom"/>
</dbReference>
<keyword evidence="11" id="KW-0869">Chloride channel</keyword>
<evidence type="ECO:0000256" key="2">
    <source>
        <dbReference type="ARBA" id="ARBA00009476"/>
    </source>
</evidence>
<comment type="caution">
    <text evidence="18">The sequence shown here is derived from an EMBL/GenBank/DDBJ whole genome shotgun (WGS) entry which is preliminary data.</text>
</comment>
<evidence type="ECO:0000256" key="1">
    <source>
        <dbReference type="ARBA" id="ARBA00004141"/>
    </source>
</evidence>
<keyword evidence="8 15" id="KW-0406">Ion transport</keyword>
<feature type="transmembrane region" description="Helical" evidence="15">
    <location>
        <begin position="506"/>
        <end position="524"/>
    </location>
</feature>
<feature type="region of interest" description="Disordered" evidence="16">
    <location>
        <begin position="1"/>
        <end position="57"/>
    </location>
</feature>
<dbReference type="Gene3D" id="3.10.580.10">
    <property type="entry name" value="CBS-domain"/>
    <property type="match status" value="1"/>
</dbReference>
<dbReference type="AlphaFoldDB" id="A0A199VDS5"/>
<evidence type="ECO:0000256" key="12">
    <source>
        <dbReference type="ARBA" id="ARBA00023214"/>
    </source>
</evidence>
<proteinExistence type="inferred from homology"/>
<comment type="subcellular location">
    <subcellularLocation>
        <location evidence="1 15">Membrane</location>
        <topology evidence="1 15">Multi-pass membrane protein</topology>
    </subcellularLocation>
</comment>
<evidence type="ECO:0000256" key="15">
    <source>
        <dbReference type="RuleBase" id="RU361221"/>
    </source>
</evidence>
<dbReference type="InterPro" id="IPR050368">
    <property type="entry name" value="ClC-type_chloride_channel"/>
</dbReference>
<evidence type="ECO:0000256" key="11">
    <source>
        <dbReference type="ARBA" id="ARBA00023173"/>
    </source>
</evidence>
<feature type="compositionally biased region" description="Low complexity" evidence="16">
    <location>
        <begin position="18"/>
        <end position="46"/>
    </location>
</feature>
<evidence type="ECO:0000256" key="13">
    <source>
        <dbReference type="ARBA" id="ARBA00023303"/>
    </source>
</evidence>
<dbReference type="CDD" id="cd04592">
    <property type="entry name" value="CBS_pair_voltage-gated_CLC_euk_bac"/>
    <property type="match status" value="1"/>
</dbReference>
<evidence type="ECO:0000256" key="16">
    <source>
        <dbReference type="SAM" id="MobiDB-lite"/>
    </source>
</evidence>
<sequence>MSGGDFEFGGDRRALVRSAPSSSSDPDPETSSAAAATAAVAMATPPSRTPTSARRSGVGDVLRHLDRGLLNRGRVRRHVNRGGSPVPVVDRTTDDLGDGAPPEWALLLIGCLLGLATGICVATFNRGVYVIHEWAWAGTPNEGATWLRLQRLADTWHRILLIPVTGGVVVGMMHGLLEIFEQIKQSRSTERHGVDFLAGIFPTIKAVQAAVTLGTGCSLGPEGPSVEIGKSCAKGCSEMMENNRERRIALVAAGAAAGIASGFNAAVAGCFFAIETVLRPLRAENSPPFTTAMIILASVISSTVSNVLLGEKPAFIVPAYELKSAAELPLYLILGMLCGAVSVAFSRLAVWFTKFFEYIKEKFGLPAVICPALGGLGAGLIALKYPGILYWGFTNVEEILHTGKSASAPGIWLLTQLVGAKVVATSLCKGSGLVGGLYAPSLMIGAAVGAVFGGLAAEVINSAIPGNAAVAQPQAYALVGMAATLASVCSVPLTSVLLLFELTKDYRILLPLMGAVGLAIWVPSVTNQPMDEPLESRLPGRGYSSLTSADDKNEALWRGPDRGDDLELTMLCTDAPNHETYDVEMLLDDLKVSQAMSKNFVKVDPSATVKEAIKLMYDKQQRCVLVVDHEDFLEGILTIGDIRRKGLELFVETPRSPKGDPPVLDVLALQVNSSLISSCLTRGFQYQGSERGLLTCFPDTDLTTAKELMEAKGIKQLPVVKRGGSLRNDGKRRLIALLHYDSISRCLREEVERWKIVYQRKEDFHQMTLNGH</sequence>
<dbReference type="SUPFAM" id="SSF54631">
    <property type="entry name" value="CBS-domain pair"/>
    <property type="match status" value="1"/>
</dbReference>
<feature type="transmembrane region" description="Helical" evidence="15">
    <location>
        <begin position="248"/>
        <end position="274"/>
    </location>
</feature>
<protein>
    <recommendedName>
        <fullName evidence="15">Chloride channel protein</fullName>
    </recommendedName>
</protein>
<feature type="domain" description="CBS" evidence="17">
    <location>
        <begin position="596"/>
        <end position="653"/>
    </location>
</feature>
<organism evidence="18 19">
    <name type="scientific">Ananas comosus</name>
    <name type="common">Pineapple</name>
    <name type="synonym">Ananas ananas</name>
    <dbReference type="NCBI Taxonomy" id="4615"/>
    <lineage>
        <taxon>Eukaryota</taxon>
        <taxon>Viridiplantae</taxon>
        <taxon>Streptophyta</taxon>
        <taxon>Embryophyta</taxon>
        <taxon>Tracheophyta</taxon>
        <taxon>Spermatophyta</taxon>
        <taxon>Magnoliopsida</taxon>
        <taxon>Liliopsida</taxon>
        <taxon>Poales</taxon>
        <taxon>Bromeliaceae</taxon>
        <taxon>Bromelioideae</taxon>
        <taxon>Ananas</taxon>
    </lineage>
</organism>
<dbReference type="SMART" id="SM00116">
    <property type="entry name" value="CBS"/>
    <property type="match status" value="2"/>
</dbReference>
<evidence type="ECO:0000256" key="4">
    <source>
        <dbReference type="ARBA" id="ARBA00022448"/>
    </source>
</evidence>
<dbReference type="GO" id="GO:0005254">
    <property type="term" value="F:chloride channel activity"/>
    <property type="evidence" value="ECO:0007669"/>
    <property type="project" value="UniProtKB-UniRule"/>
</dbReference>
<feature type="transmembrane region" description="Helical" evidence="15">
    <location>
        <begin position="156"/>
        <end position="177"/>
    </location>
</feature>
<dbReference type="FunFam" id="1.10.3080.10:FF:000008">
    <property type="entry name" value="Chloride channel protein"/>
    <property type="match status" value="1"/>
</dbReference>
<dbReference type="Proteomes" id="UP000092600">
    <property type="component" value="Unassembled WGS sequence"/>
</dbReference>
<evidence type="ECO:0000313" key="18">
    <source>
        <dbReference type="EMBL" id="OAY75031.1"/>
    </source>
</evidence>
<keyword evidence="7 15" id="KW-1133">Transmembrane helix</keyword>
<keyword evidence="6" id="KW-0677">Repeat</keyword>
<gene>
    <name evidence="18" type="ORF">ACMD2_02904</name>
</gene>
<dbReference type="PANTHER" id="PTHR43427">
    <property type="entry name" value="CHLORIDE CHANNEL PROTEIN CLC-E"/>
    <property type="match status" value="1"/>
</dbReference>
<dbReference type="InterPro" id="IPR014743">
    <property type="entry name" value="Cl-channel_core"/>
</dbReference>
<feature type="domain" description="CBS" evidence="17">
    <location>
        <begin position="689"/>
        <end position="753"/>
    </location>
</feature>
<dbReference type="PRINTS" id="PR00762">
    <property type="entry name" value="CLCHANNEL"/>
</dbReference>
<dbReference type="PANTHER" id="PTHR43427:SF3">
    <property type="entry name" value="CHLORIDE CHANNEL PROTEIN CLC-F"/>
    <property type="match status" value="1"/>
</dbReference>
<feature type="transmembrane region" description="Helical" evidence="15">
    <location>
        <begin position="363"/>
        <end position="383"/>
    </location>
</feature>
<dbReference type="GO" id="GO:0009507">
    <property type="term" value="C:chloroplast"/>
    <property type="evidence" value="ECO:0007669"/>
    <property type="project" value="TreeGrafter"/>
</dbReference>
<dbReference type="SUPFAM" id="SSF81340">
    <property type="entry name" value="Clc chloride channel"/>
    <property type="match status" value="1"/>
</dbReference>
<keyword evidence="4 15" id="KW-0813">Transport</keyword>
<dbReference type="Pfam" id="PF00571">
    <property type="entry name" value="CBS"/>
    <property type="match status" value="2"/>
</dbReference>
<evidence type="ECO:0000256" key="10">
    <source>
        <dbReference type="ARBA" id="ARBA00023136"/>
    </source>
</evidence>
<reference evidence="18 19" key="1">
    <citation type="journal article" date="2016" name="DNA Res.">
        <title>The draft genome of MD-2 pineapple using hybrid error correction of long reads.</title>
        <authorList>
            <person name="Redwan R.M."/>
            <person name="Saidin A."/>
            <person name="Kumar S.V."/>
        </authorList>
    </citation>
    <scope>NUCLEOTIDE SEQUENCE [LARGE SCALE GENOMIC DNA]</scope>
    <source>
        <strain evidence="19">cv. MD2</strain>
        <tissue evidence="18">Leaf</tissue>
    </source>
</reference>
<dbReference type="GO" id="GO:0034707">
    <property type="term" value="C:chloride channel complex"/>
    <property type="evidence" value="ECO:0007669"/>
    <property type="project" value="UniProtKB-KW"/>
</dbReference>
<comment type="similarity">
    <text evidence="2 15">Belongs to the chloride channel (TC 2.A.49) family.</text>
</comment>
<keyword evidence="10 15" id="KW-0472">Membrane</keyword>
<evidence type="ECO:0000256" key="3">
    <source>
        <dbReference type="ARBA" id="ARBA00011738"/>
    </source>
</evidence>